<accession>A0AAU7F6Q9</accession>
<evidence type="ECO:0000313" key="1">
    <source>
        <dbReference type="EMBL" id="XBL99535.1"/>
    </source>
</evidence>
<organism evidence="1">
    <name type="scientific">Chitinibacter mangrovi</name>
    <dbReference type="NCBI Taxonomy" id="3153927"/>
    <lineage>
        <taxon>Bacteria</taxon>
        <taxon>Pseudomonadati</taxon>
        <taxon>Pseudomonadota</taxon>
        <taxon>Betaproteobacteria</taxon>
        <taxon>Neisseriales</taxon>
        <taxon>Chitinibacteraceae</taxon>
        <taxon>Chitinibacter</taxon>
    </lineage>
</organism>
<proteinExistence type="predicted"/>
<reference evidence="1" key="1">
    <citation type="submission" date="2024-05" db="EMBL/GenBank/DDBJ databases">
        <authorList>
            <person name="Yang L."/>
            <person name="Pan L."/>
        </authorList>
    </citation>
    <scope>NUCLEOTIDE SEQUENCE</scope>
    <source>
        <strain evidence="1">FCG-7</strain>
    </source>
</reference>
<dbReference type="AlphaFoldDB" id="A0AAU7F6Q9"/>
<name>A0AAU7F6Q9_9NEIS</name>
<dbReference type="KEGG" id="cmav:ABHF33_10670"/>
<evidence type="ECO:0008006" key="2">
    <source>
        <dbReference type="Google" id="ProtNLM"/>
    </source>
</evidence>
<sequence length="52" mass="6104">MTYRQARHRTEISHRSASDHCYTQAIDLKSMKKHHSFSYITPEIIMQNAIGI</sequence>
<gene>
    <name evidence="1" type="ORF">ABHF33_10670</name>
</gene>
<dbReference type="RefSeq" id="WP_348943954.1">
    <property type="nucleotide sequence ID" value="NZ_CP157355.1"/>
</dbReference>
<dbReference type="EMBL" id="CP157355">
    <property type="protein sequence ID" value="XBL99535.1"/>
    <property type="molecule type" value="Genomic_DNA"/>
</dbReference>
<protein>
    <recommendedName>
        <fullName evidence="2">Transposase</fullName>
    </recommendedName>
</protein>